<feature type="region of interest" description="Disordered" evidence="1">
    <location>
        <begin position="1"/>
        <end position="22"/>
    </location>
</feature>
<evidence type="ECO:0000313" key="4">
    <source>
        <dbReference type="Proteomes" id="UP000199205"/>
    </source>
</evidence>
<dbReference type="NCBIfam" id="NF004633">
    <property type="entry name" value="PRK05978.1"/>
    <property type="match status" value="1"/>
</dbReference>
<proteinExistence type="predicted"/>
<evidence type="ECO:0000313" key="3">
    <source>
        <dbReference type="EMBL" id="SCB49043.1"/>
    </source>
</evidence>
<reference evidence="3 4" key="1">
    <citation type="submission" date="2016-08" db="EMBL/GenBank/DDBJ databases">
        <authorList>
            <person name="Seilhamer J.J."/>
        </authorList>
    </citation>
    <scope>NUCLEOTIDE SEQUENCE [LARGE SCALE GENOMIC DNA]</scope>
    <source>
        <strain evidence="3 4">P1-7</strain>
    </source>
</reference>
<evidence type="ECO:0000256" key="1">
    <source>
        <dbReference type="SAM" id="MobiDB-lite"/>
    </source>
</evidence>
<protein>
    <submittedName>
        <fullName evidence="3">Uncharacterized conserved protein, DUF983 family</fullName>
    </submittedName>
</protein>
<sequence length="151" mass="16518">MTGSPSDPTMRYGGADESERPLGRSITRGMLNRCPRCGTGKLFGAFLKPVDRCAVCDEEIFHQRADDLPPYLVILVLGHIVVGGYMLTDMAFNLPMWVHLAIWAPITVIAALAIIQPIKGGVIGLQWALRMHGFGGHDDSPDDWDQGNSRS</sequence>
<keyword evidence="2" id="KW-0472">Membrane</keyword>
<dbReference type="Pfam" id="PF06170">
    <property type="entry name" value="DUF983"/>
    <property type="match status" value="1"/>
</dbReference>
<keyword evidence="2" id="KW-0812">Transmembrane</keyword>
<dbReference type="OrthoDB" id="9799456at2"/>
<dbReference type="InterPro" id="IPR009325">
    <property type="entry name" value="DUF983"/>
</dbReference>
<feature type="transmembrane region" description="Helical" evidence="2">
    <location>
        <begin position="71"/>
        <end position="88"/>
    </location>
</feature>
<name>A0A1C3X9U7_9HYPH</name>
<organism evidence="3 4">
    <name type="scientific">Rhizobium lusitanum</name>
    <dbReference type="NCBI Taxonomy" id="293958"/>
    <lineage>
        <taxon>Bacteria</taxon>
        <taxon>Pseudomonadati</taxon>
        <taxon>Pseudomonadota</taxon>
        <taxon>Alphaproteobacteria</taxon>
        <taxon>Hyphomicrobiales</taxon>
        <taxon>Rhizobiaceae</taxon>
        <taxon>Rhizobium/Agrobacterium group</taxon>
        <taxon>Rhizobium</taxon>
    </lineage>
</organism>
<feature type="transmembrane region" description="Helical" evidence="2">
    <location>
        <begin position="94"/>
        <end position="115"/>
    </location>
</feature>
<gene>
    <name evidence="3" type="ORF">GA0061101_12940</name>
</gene>
<dbReference type="AlphaFoldDB" id="A0A1C3X9U7"/>
<dbReference type="EMBL" id="FMAF01000029">
    <property type="protein sequence ID" value="SCB49043.1"/>
    <property type="molecule type" value="Genomic_DNA"/>
</dbReference>
<dbReference type="RefSeq" id="WP_037194286.1">
    <property type="nucleotide sequence ID" value="NZ_FMAF01000029.1"/>
</dbReference>
<accession>A0A1C3X9U7</accession>
<keyword evidence="2" id="KW-1133">Transmembrane helix</keyword>
<dbReference type="Proteomes" id="UP000199205">
    <property type="component" value="Unassembled WGS sequence"/>
</dbReference>
<evidence type="ECO:0000256" key="2">
    <source>
        <dbReference type="SAM" id="Phobius"/>
    </source>
</evidence>